<feature type="compositionally biased region" description="Low complexity" evidence="7">
    <location>
        <begin position="1072"/>
        <end position="1087"/>
    </location>
</feature>
<evidence type="ECO:0000256" key="2">
    <source>
        <dbReference type="ARBA" id="ARBA00006682"/>
    </source>
</evidence>
<feature type="compositionally biased region" description="Polar residues" evidence="7">
    <location>
        <begin position="1061"/>
        <end position="1071"/>
    </location>
</feature>
<dbReference type="Proteomes" id="UP001237642">
    <property type="component" value="Unassembled WGS sequence"/>
</dbReference>
<feature type="region of interest" description="Disordered" evidence="7">
    <location>
        <begin position="1139"/>
        <end position="1224"/>
    </location>
</feature>
<dbReference type="InterPro" id="IPR055437">
    <property type="entry name" value="TMEM131L_Ig_5"/>
</dbReference>
<dbReference type="InterPro" id="IPR022113">
    <property type="entry name" value="TMEM131L_N"/>
</dbReference>
<evidence type="ECO:0000256" key="3">
    <source>
        <dbReference type="ARBA" id="ARBA00022692"/>
    </source>
</evidence>
<dbReference type="Pfam" id="PF24474">
    <property type="entry name" value="DUF7579"/>
    <property type="match status" value="1"/>
</dbReference>
<evidence type="ECO:0000259" key="10">
    <source>
        <dbReference type="Pfam" id="PF24474"/>
    </source>
</evidence>
<evidence type="ECO:0000259" key="9">
    <source>
        <dbReference type="Pfam" id="PF12371"/>
    </source>
</evidence>
<feature type="compositionally biased region" description="Polar residues" evidence="7">
    <location>
        <begin position="1174"/>
        <end position="1185"/>
    </location>
</feature>
<comment type="similarity">
    <text evidence="2">Belongs to the TMEM131 family.</text>
</comment>
<evidence type="ECO:0000256" key="5">
    <source>
        <dbReference type="ARBA" id="ARBA00022989"/>
    </source>
</evidence>
<sequence length="1300" mass="143543">MDLVVELWYSIIYWFMIKAPKFQTLPPSDHHRGFMGHVKPVHRVFILLFTLFCIVNAGSCATSKEKDSVKCDACGPYNENFKVHYDDDFAADVNAQILSGNSVAQLSLENVCSNSNLFCFPSTLPGFLSEEKIADSVDLKDSKLYFDDTLSIASAHGNGNATWASSFDSFKLLNGRVVSCSLNSLVGAHDGSCHQSNLFDQDDITSCRGTLLDRRSPGIENSAKIKSDFSDGGSLQVEINPPMLDWGEQYLYKPSLAFLTVTNTHSDKNLNVYEPYSTSSQFYPCNFSEMTLEPGEAASVCVVFLPKNLGMSSAQFILQTSFGGFLVQARGFANESPYGLEPMLDLDDSSGRKLRKNLSFFNPFEETLYVEEVIAWISYNIGSTSHLAQAICRINSLQDHAEISDPSVQKWVGKKLSQVDMPGVVMRPHRKWEIAPQSTEIIVDLDFQHSQGKIFGALCMQVLRSSVEKADIIMVPLEAEVSITSTYTDLTNPISVSLDALLPCDDSGTVFAALSLRYDVPYLLKVVKISAFGENAQSLQVKYVEGLIIFPGTVTQIKVPCSDIIHICSSHSSDYFPEDVRTDSDIQSRSLVKALEMAQADELVLLNWRSQGSSEDMSVLEEHEVLFPMVEIGTHHSQWITLKNPSHLPVVMQLILNSGEVIDECRDSNGILQHSVVHNKDITPKRYGFSIADSAVTEAYVHPYGRATFGPILFQPSSRCWWRSSALIRNNLSGVEWLSLQGFGGSLSLALFEGSDPVHRIEFDFNIPLSLNRSSPDMLNTKNNSTCPQPYVKEFYAKNTGDLLVEVSKIEISGARCELDGFLVHTCKGFALQPNESKKLVISHETDFSAAIIQRDLQLTLPTGILVIPMKASLPMSMLNVCKKSLLRMRVKRSWLLVIFASSLMFILISRICPQVLSFYPQSLLFSGRKCSIAPISHQGEFSFWHCNRRESNKFTLPATLSGFLRFSREALVSESGARCSEGQFIEPELEKTDGVNLVSSNLSQKRCLVNPRKETTLRLSSLSKSVALENSAMQDVSEPEKLTVRVGKDKGKRRRKKKSSTAGLTGQPEFSSSQSGNSTPSSPLSPVISFNSRKSCSKSPDVDPSPEVRSPFTNVRPKKNPCMEKSLKLNMLDPIGSVKYGNNSSSSNSIVKSPTPSPTPRRIAKPVLLPSATFPSTGKSSPSMFSAPPFLASTSPIAPHARAPGPKFGDQRSVGTQSEKTSDDKFKYDIWGDHLFGLQRMDKSGEVYTKSRFATKSESRFASSSESGFASESDSNSFFVRGPQIILPNPQVVGSYKKG</sequence>
<evidence type="ECO:0000313" key="13">
    <source>
        <dbReference type="Proteomes" id="UP001237642"/>
    </source>
</evidence>
<dbReference type="InterPro" id="IPR056001">
    <property type="entry name" value="DUF7579"/>
</dbReference>
<dbReference type="InterPro" id="IPR039877">
    <property type="entry name" value="TMEM131-like"/>
</dbReference>
<evidence type="ECO:0000256" key="8">
    <source>
        <dbReference type="SAM" id="Phobius"/>
    </source>
</evidence>
<feature type="compositionally biased region" description="Polar residues" evidence="7">
    <location>
        <begin position="1089"/>
        <end position="1099"/>
    </location>
</feature>
<dbReference type="PANTHER" id="PTHR22050">
    <property type="entry name" value="RW1 PROTEIN HOMOLOG"/>
    <property type="match status" value="1"/>
</dbReference>
<keyword evidence="6 8" id="KW-0472">Membrane</keyword>
<feature type="region of interest" description="Disordered" evidence="7">
    <location>
        <begin position="1031"/>
        <end position="1125"/>
    </location>
</feature>
<dbReference type="Pfam" id="PF12371">
    <property type="entry name" value="TMEM131_like_N"/>
    <property type="match status" value="1"/>
</dbReference>
<feature type="domain" description="DUF7579" evidence="10">
    <location>
        <begin position="493"/>
        <end position="558"/>
    </location>
</feature>
<protein>
    <recommendedName>
        <fullName evidence="14">Transmembrane protein 131-like N-terminal domain-containing protein</fullName>
    </recommendedName>
</protein>
<keyword evidence="5 8" id="KW-1133">Transmembrane helix</keyword>
<feature type="domain" description="TMEM131L fifth Ig-like" evidence="11">
    <location>
        <begin position="799"/>
        <end position="863"/>
    </location>
</feature>
<dbReference type="Pfam" id="PF24501">
    <property type="entry name" value="Ig_TMEM131L_5"/>
    <property type="match status" value="1"/>
</dbReference>
<reference evidence="12" key="2">
    <citation type="submission" date="2023-05" db="EMBL/GenBank/DDBJ databases">
        <authorList>
            <person name="Schelkunov M.I."/>
        </authorList>
    </citation>
    <scope>NUCLEOTIDE SEQUENCE</scope>
    <source>
        <strain evidence="12">Hsosn_3</strain>
        <tissue evidence="12">Leaf</tissue>
    </source>
</reference>
<comment type="caution">
    <text evidence="12">The sequence shown here is derived from an EMBL/GenBank/DDBJ whole genome shotgun (WGS) entry which is preliminary data.</text>
</comment>
<evidence type="ECO:0000256" key="4">
    <source>
        <dbReference type="ARBA" id="ARBA00022729"/>
    </source>
</evidence>
<proteinExistence type="inferred from homology"/>
<gene>
    <name evidence="12" type="ORF">POM88_039390</name>
</gene>
<evidence type="ECO:0000256" key="6">
    <source>
        <dbReference type="ARBA" id="ARBA00023136"/>
    </source>
</evidence>
<evidence type="ECO:0000256" key="7">
    <source>
        <dbReference type="SAM" id="MobiDB-lite"/>
    </source>
</evidence>
<keyword evidence="3 8" id="KW-0812">Transmembrane</keyword>
<reference evidence="12" key="1">
    <citation type="submission" date="2023-02" db="EMBL/GenBank/DDBJ databases">
        <title>Genome of toxic invasive species Heracleum sosnowskyi carries increased number of genes despite the absence of recent whole-genome duplications.</title>
        <authorList>
            <person name="Schelkunov M."/>
            <person name="Shtratnikova V."/>
            <person name="Makarenko M."/>
            <person name="Klepikova A."/>
            <person name="Omelchenko D."/>
            <person name="Novikova G."/>
            <person name="Obukhova E."/>
            <person name="Bogdanov V."/>
            <person name="Penin A."/>
            <person name="Logacheva M."/>
        </authorList>
    </citation>
    <scope>NUCLEOTIDE SEQUENCE</scope>
    <source>
        <strain evidence="12">Hsosn_3</strain>
        <tissue evidence="12">Leaf</tissue>
    </source>
</reference>
<feature type="transmembrane region" description="Helical" evidence="8">
    <location>
        <begin position="859"/>
        <end position="882"/>
    </location>
</feature>
<accession>A0AAD8M8P5</accession>
<feature type="domain" description="Transmembrane protein 131-like N-terminal" evidence="9">
    <location>
        <begin position="237"/>
        <end position="320"/>
    </location>
</feature>
<comment type="subcellular location">
    <subcellularLocation>
        <location evidence="1">Membrane</location>
        <topology evidence="1">Single-pass type I membrane protein</topology>
    </subcellularLocation>
</comment>
<dbReference type="EMBL" id="JAUIZM010000009">
    <property type="protein sequence ID" value="KAK1363829.1"/>
    <property type="molecule type" value="Genomic_DNA"/>
</dbReference>
<evidence type="ECO:0008006" key="14">
    <source>
        <dbReference type="Google" id="ProtNLM"/>
    </source>
</evidence>
<dbReference type="PANTHER" id="PTHR22050:SF0">
    <property type="entry name" value="TRANSMEMBRANE PROTEIN 131 HOMOLOG"/>
    <property type="match status" value="1"/>
</dbReference>
<feature type="transmembrane region" description="Helical" evidence="8">
    <location>
        <begin position="894"/>
        <end position="912"/>
    </location>
</feature>
<evidence type="ECO:0000313" key="12">
    <source>
        <dbReference type="EMBL" id="KAK1363829.1"/>
    </source>
</evidence>
<evidence type="ECO:0000259" key="11">
    <source>
        <dbReference type="Pfam" id="PF24501"/>
    </source>
</evidence>
<evidence type="ECO:0000256" key="1">
    <source>
        <dbReference type="ARBA" id="ARBA00004479"/>
    </source>
</evidence>
<keyword evidence="13" id="KW-1185">Reference proteome</keyword>
<name>A0AAD8M8P5_9APIA</name>
<feature type="compositionally biased region" description="Basic residues" evidence="7">
    <location>
        <begin position="1051"/>
        <end position="1060"/>
    </location>
</feature>
<organism evidence="12 13">
    <name type="scientific">Heracleum sosnowskyi</name>
    <dbReference type="NCBI Taxonomy" id="360622"/>
    <lineage>
        <taxon>Eukaryota</taxon>
        <taxon>Viridiplantae</taxon>
        <taxon>Streptophyta</taxon>
        <taxon>Embryophyta</taxon>
        <taxon>Tracheophyta</taxon>
        <taxon>Spermatophyta</taxon>
        <taxon>Magnoliopsida</taxon>
        <taxon>eudicotyledons</taxon>
        <taxon>Gunneridae</taxon>
        <taxon>Pentapetalae</taxon>
        <taxon>asterids</taxon>
        <taxon>campanulids</taxon>
        <taxon>Apiales</taxon>
        <taxon>Apiaceae</taxon>
        <taxon>Apioideae</taxon>
        <taxon>apioid superclade</taxon>
        <taxon>Tordylieae</taxon>
        <taxon>Tordyliinae</taxon>
        <taxon>Heracleum</taxon>
    </lineage>
</organism>
<dbReference type="GO" id="GO:0016020">
    <property type="term" value="C:membrane"/>
    <property type="evidence" value="ECO:0007669"/>
    <property type="project" value="UniProtKB-SubCell"/>
</dbReference>
<feature type="compositionally biased region" description="Basic and acidic residues" evidence="7">
    <location>
        <begin position="1039"/>
        <end position="1050"/>
    </location>
</feature>
<keyword evidence="4" id="KW-0732">Signal</keyword>